<dbReference type="Proteomes" id="UP000681720">
    <property type="component" value="Unassembled WGS sequence"/>
</dbReference>
<gene>
    <name evidence="3" type="ORF">BYL167_LOCUS49659</name>
    <name evidence="2" type="ORF">GIL414_LOCUS13309</name>
    <name evidence="4" type="ORF">SMN809_LOCUS54614</name>
</gene>
<protein>
    <submittedName>
        <fullName evidence="2">Uncharacterized protein</fullName>
    </submittedName>
</protein>
<proteinExistence type="predicted"/>
<keyword evidence="1" id="KW-1133">Transmembrane helix</keyword>
<organism evidence="2 5">
    <name type="scientific">Rotaria magnacalcarata</name>
    <dbReference type="NCBI Taxonomy" id="392030"/>
    <lineage>
        <taxon>Eukaryota</taxon>
        <taxon>Metazoa</taxon>
        <taxon>Spiralia</taxon>
        <taxon>Gnathifera</taxon>
        <taxon>Rotifera</taxon>
        <taxon>Eurotatoria</taxon>
        <taxon>Bdelloidea</taxon>
        <taxon>Philodinida</taxon>
        <taxon>Philodinidae</taxon>
        <taxon>Rotaria</taxon>
    </lineage>
</organism>
<evidence type="ECO:0000313" key="4">
    <source>
        <dbReference type="EMBL" id="CAF4961056.1"/>
    </source>
</evidence>
<evidence type="ECO:0000313" key="2">
    <source>
        <dbReference type="EMBL" id="CAF4029236.1"/>
    </source>
</evidence>
<feature type="non-terminal residue" evidence="2">
    <location>
        <position position="1"/>
    </location>
</feature>
<accession>A0A8S2P1Q9</accession>
<reference evidence="2" key="1">
    <citation type="submission" date="2021-02" db="EMBL/GenBank/DDBJ databases">
        <authorList>
            <person name="Nowell W R."/>
        </authorList>
    </citation>
    <scope>NUCLEOTIDE SEQUENCE</scope>
</reference>
<dbReference type="Proteomes" id="UP000681967">
    <property type="component" value="Unassembled WGS sequence"/>
</dbReference>
<evidence type="ECO:0000256" key="1">
    <source>
        <dbReference type="SAM" id="Phobius"/>
    </source>
</evidence>
<evidence type="ECO:0000313" key="5">
    <source>
        <dbReference type="Proteomes" id="UP000681720"/>
    </source>
</evidence>
<feature type="transmembrane region" description="Helical" evidence="1">
    <location>
        <begin position="72"/>
        <end position="94"/>
    </location>
</feature>
<dbReference type="AlphaFoldDB" id="A0A8S2P1Q9"/>
<dbReference type="EMBL" id="CAJOBJ010005364">
    <property type="protein sequence ID" value="CAF4029236.1"/>
    <property type="molecule type" value="Genomic_DNA"/>
</dbReference>
<dbReference type="EMBL" id="CAJOBH010148325">
    <property type="protein sequence ID" value="CAF4836462.1"/>
    <property type="molecule type" value="Genomic_DNA"/>
</dbReference>
<keyword evidence="1" id="KW-0812">Transmembrane</keyword>
<dbReference type="EMBL" id="CAJOBI010190972">
    <property type="protein sequence ID" value="CAF4961056.1"/>
    <property type="molecule type" value="Genomic_DNA"/>
</dbReference>
<comment type="caution">
    <text evidence="2">The sequence shown here is derived from an EMBL/GenBank/DDBJ whole genome shotgun (WGS) entry which is preliminary data.</text>
</comment>
<keyword evidence="1" id="KW-0472">Membrane</keyword>
<feature type="transmembrane region" description="Helical" evidence="1">
    <location>
        <begin position="7"/>
        <end position="30"/>
    </location>
</feature>
<sequence length="126" mass="13661">CCNRSSVACATYVMITNVLAFIFAAVLISFDSKFINGQLSADSVTSSLDCITSYQSTVNMSSIFLGITKGQLAGSVFILVSSLVFIAIYIYVYIRAVFDDEHTPNDNLRWTGQNAPNQALGYGMST</sequence>
<evidence type="ECO:0000313" key="3">
    <source>
        <dbReference type="EMBL" id="CAF4836462.1"/>
    </source>
</evidence>
<name>A0A8S2P1Q9_9BILA</name>
<dbReference type="Proteomes" id="UP000676336">
    <property type="component" value="Unassembled WGS sequence"/>
</dbReference>